<dbReference type="KEGG" id="aaxa:NCTC10138_01382"/>
<dbReference type="InterPro" id="IPR001991">
    <property type="entry name" value="Na-dicarboxylate_symporter"/>
</dbReference>
<feature type="transmembrane region" description="Helical" evidence="9">
    <location>
        <begin position="332"/>
        <end position="354"/>
    </location>
</feature>
<feature type="transmembrane region" description="Helical" evidence="9">
    <location>
        <begin position="13"/>
        <end position="29"/>
    </location>
</feature>
<feature type="transmembrane region" description="Helical" evidence="9">
    <location>
        <begin position="82"/>
        <end position="100"/>
    </location>
</feature>
<keyword evidence="11" id="KW-1185">Reference proteome</keyword>
<protein>
    <recommendedName>
        <fullName evidence="3">L-cystine uptake protein TcyP</fullName>
    </recommendedName>
    <alternativeName>
        <fullName evidence="8">Transporter of cystine TcyP</fullName>
    </alternativeName>
</protein>
<dbReference type="GO" id="GO:0005886">
    <property type="term" value="C:plasma membrane"/>
    <property type="evidence" value="ECO:0007669"/>
    <property type="project" value="UniProtKB-SubCell"/>
</dbReference>
<feature type="transmembrane region" description="Helical" evidence="9">
    <location>
        <begin position="120"/>
        <end position="143"/>
    </location>
</feature>
<name>A0A449BEV7_HAPAX</name>
<accession>A0A449BEV7</accession>
<dbReference type="EMBL" id="LR215048">
    <property type="protein sequence ID" value="VEU80993.1"/>
    <property type="molecule type" value="Genomic_DNA"/>
</dbReference>
<evidence type="ECO:0000256" key="2">
    <source>
        <dbReference type="ARBA" id="ARBA00006148"/>
    </source>
</evidence>
<dbReference type="SUPFAM" id="SSF118215">
    <property type="entry name" value="Proton glutamate symport protein"/>
    <property type="match status" value="1"/>
</dbReference>
<evidence type="ECO:0000313" key="11">
    <source>
        <dbReference type="Proteomes" id="UP000289841"/>
    </source>
</evidence>
<keyword evidence="4" id="KW-0813">Transport</keyword>
<dbReference type="PANTHER" id="PTHR42865:SF5">
    <property type="entry name" value="L-CYSTINE TRANSPORTER TCYP"/>
    <property type="match status" value="1"/>
</dbReference>
<evidence type="ECO:0000256" key="8">
    <source>
        <dbReference type="ARBA" id="ARBA00031293"/>
    </source>
</evidence>
<comment type="subcellular location">
    <subcellularLocation>
        <location evidence="1">Membrane</location>
        <topology evidence="1">Multi-pass membrane protein</topology>
    </subcellularLocation>
</comment>
<feature type="transmembrane region" description="Helical" evidence="9">
    <location>
        <begin position="226"/>
        <end position="244"/>
    </location>
</feature>
<evidence type="ECO:0000256" key="9">
    <source>
        <dbReference type="SAM" id="Phobius"/>
    </source>
</evidence>
<feature type="transmembrane region" description="Helical" evidence="9">
    <location>
        <begin position="291"/>
        <end position="312"/>
    </location>
</feature>
<evidence type="ECO:0000256" key="1">
    <source>
        <dbReference type="ARBA" id="ARBA00004141"/>
    </source>
</evidence>
<dbReference type="OrthoDB" id="9768885at2"/>
<dbReference type="Proteomes" id="UP000289841">
    <property type="component" value="Chromosome"/>
</dbReference>
<evidence type="ECO:0000256" key="5">
    <source>
        <dbReference type="ARBA" id="ARBA00022692"/>
    </source>
</evidence>
<dbReference type="Pfam" id="PF00375">
    <property type="entry name" value="SDF"/>
    <property type="match status" value="1"/>
</dbReference>
<reference evidence="10 11" key="1">
    <citation type="submission" date="2019-01" db="EMBL/GenBank/DDBJ databases">
        <authorList>
            <consortium name="Pathogen Informatics"/>
        </authorList>
    </citation>
    <scope>NUCLEOTIDE SEQUENCE [LARGE SCALE GENOMIC DNA]</scope>
    <source>
        <strain evidence="10 11">NCTC10138</strain>
    </source>
</reference>
<feature type="transmembrane region" description="Helical" evidence="9">
    <location>
        <begin position="256"/>
        <end position="279"/>
    </location>
</feature>
<keyword evidence="5 9" id="KW-0812">Transmembrane</keyword>
<evidence type="ECO:0000313" key="10">
    <source>
        <dbReference type="EMBL" id="VEU80993.1"/>
    </source>
</evidence>
<comment type="similarity">
    <text evidence="2">Belongs to the dicarboxylate/amino acid:cation symporter (DAACS) (TC 2.A.23) family.</text>
</comment>
<sequence>MFNNYKIDSWQKLVLYIVTILVIGFLFYTGSKKWKFSIRVLIGMGLGILVGLTLGQTTSPYTSNGSTSDLTIIRVIKPIGDLYLKLIQMVIMPLVLTAIIKSFTTLESTDKLKKIGVKTLFWLLLTTAIATIIGFAFASIFSLGKGYEVGTRTPPTIVPIENVILNFFPNNIFTALSGNVAIPVVIFALFVSIAIIIEKKRHPERVKPFVEFNNSLNAIMVRVTKIVLKMTPYAVFTFMAYAVGRNNFETLKMLGKYILIIYLAMFVHFVIVQMGLLAAHGISPFKFIRKYWSAMTVAFLTQSSYGTMPVSIKALTEDVGVSDRVANFVAPIGANVGMNACGGIFPAMVAVITANVFGIDFDIVKVLLLVLITTISSIGIAGVPGIATIAATVTLSALGLPIEGIAIVFAVDALVDMGRTMINVTGAGVTAVLVAKSENELDMEKLNSK</sequence>
<dbReference type="GO" id="GO:0015293">
    <property type="term" value="F:symporter activity"/>
    <property type="evidence" value="ECO:0007669"/>
    <property type="project" value="UniProtKB-KW"/>
</dbReference>
<organism evidence="10 11">
    <name type="scientific">Haploplasma axanthum</name>
    <name type="common">Acholeplasma axanthum</name>
    <dbReference type="NCBI Taxonomy" id="29552"/>
    <lineage>
        <taxon>Bacteria</taxon>
        <taxon>Bacillati</taxon>
        <taxon>Mycoplasmatota</taxon>
        <taxon>Mollicutes</taxon>
        <taxon>Acholeplasmatales</taxon>
        <taxon>Acholeplasmataceae</taxon>
        <taxon>Haploplasma</taxon>
    </lineage>
</organism>
<dbReference type="Gene3D" id="1.10.3860.10">
    <property type="entry name" value="Sodium:dicarboxylate symporter"/>
    <property type="match status" value="1"/>
</dbReference>
<evidence type="ECO:0000256" key="6">
    <source>
        <dbReference type="ARBA" id="ARBA00022989"/>
    </source>
</evidence>
<dbReference type="PANTHER" id="PTHR42865">
    <property type="entry name" value="PROTON/GLUTAMATE-ASPARTATE SYMPORTER"/>
    <property type="match status" value="1"/>
</dbReference>
<keyword evidence="7 9" id="KW-0472">Membrane</keyword>
<evidence type="ECO:0000256" key="7">
    <source>
        <dbReference type="ARBA" id="ARBA00023136"/>
    </source>
</evidence>
<dbReference type="STRING" id="1278311.GCA_000428705_00074"/>
<feature type="transmembrane region" description="Helical" evidence="9">
    <location>
        <begin position="393"/>
        <end position="415"/>
    </location>
</feature>
<evidence type="ECO:0000256" key="4">
    <source>
        <dbReference type="ARBA" id="ARBA00022448"/>
    </source>
</evidence>
<feature type="transmembrane region" description="Helical" evidence="9">
    <location>
        <begin position="41"/>
        <end position="62"/>
    </location>
</feature>
<evidence type="ECO:0000256" key="3">
    <source>
        <dbReference type="ARBA" id="ARBA00022031"/>
    </source>
</evidence>
<dbReference type="InterPro" id="IPR036458">
    <property type="entry name" value="Na:dicarbo_symporter_sf"/>
</dbReference>
<dbReference type="PRINTS" id="PR00173">
    <property type="entry name" value="EDTRNSPORT"/>
</dbReference>
<proteinExistence type="inferred from homology"/>
<feature type="transmembrane region" description="Helical" evidence="9">
    <location>
        <begin position="172"/>
        <end position="197"/>
    </location>
</feature>
<feature type="transmembrane region" description="Helical" evidence="9">
    <location>
        <begin position="366"/>
        <end position="387"/>
    </location>
</feature>
<gene>
    <name evidence="10" type="primary">tcyP</name>
    <name evidence="10" type="ORF">NCTC10138_01382</name>
</gene>
<dbReference type="RefSeq" id="WP_052589613.1">
    <property type="nucleotide sequence ID" value="NZ_LR215048.1"/>
</dbReference>
<keyword evidence="6 9" id="KW-1133">Transmembrane helix</keyword>
<dbReference type="AlphaFoldDB" id="A0A449BEV7"/>